<organism evidence="7 8">
    <name type="scientific">Brevibacterium samyangense</name>
    <dbReference type="NCBI Taxonomy" id="366888"/>
    <lineage>
        <taxon>Bacteria</taxon>
        <taxon>Bacillati</taxon>
        <taxon>Actinomycetota</taxon>
        <taxon>Actinomycetes</taxon>
        <taxon>Micrococcales</taxon>
        <taxon>Brevibacteriaceae</taxon>
        <taxon>Brevibacterium</taxon>
    </lineage>
</organism>
<comment type="caution">
    <text evidence="7">The sequence shown here is derived from an EMBL/GenBank/DDBJ whole genome shotgun (WGS) entry which is preliminary data.</text>
</comment>
<evidence type="ECO:0000256" key="2">
    <source>
        <dbReference type="ARBA" id="ARBA00006706"/>
    </source>
</evidence>
<evidence type="ECO:0000256" key="6">
    <source>
        <dbReference type="RuleBase" id="RU004466"/>
    </source>
</evidence>
<evidence type="ECO:0000256" key="3">
    <source>
        <dbReference type="ARBA" id="ARBA00022679"/>
    </source>
</evidence>
<protein>
    <submittedName>
        <fullName evidence="7">Polyprenyl synthetase family protein</fullName>
    </submittedName>
</protein>
<keyword evidence="3 6" id="KW-0808">Transferase</keyword>
<evidence type="ECO:0000313" key="7">
    <source>
        <dbReference type="EMBL" id="GAA2005728.1"/>
    </source>
</evidence>
<dbReference type="InterPro" id="IPR000092">
    <property type="entry name" value="Polyprenyl_synt"/>
</dbReference>
<comment type="cofactor">
    <cofactor evidence="1">
        <name>Mg(2+)</name>
        <dbReference type="ChEBI" id="CHEBI:18420"/>
    </cofactor>
</comment>
<evidence type="ECO:0000313" key="8">
    <source>
        <dbReference type="Proteomes" id="UP001500755"/>
    </source>
</evidence>
<keyword evidence="4" id="KW-0479">Metal-binding</keyword>
<dbReference type="EMBL" id="BAAANO010000013">
    <property type="protein sequence ID" value="GAA2005728.1"/>
    <property type="molecule type" value="Genomic_DNA"/>
</dbReference>
<dbReference type="InterPro" id="IPR033749">
    <property type="entry name" value="Polyprenyl_synt_CS"/>
</dbReference>
<dbReference type="SFLD" id="SFLDS00005">
    <property type="entry name" value="Isoprenoid_Synthase_Type_I"/>
    <property type="match status" value="1"/>
</dbReference>
<sequence>MTGRLSGSGRLSTRDRIIGAVDDVLAADLDATAARLQEISPVAAELIDPLRAFTARGKRIRALVTWWGFEIASRTPADPEALARIAGSVELLHAAALVHDDIIDDSDTRRGRPAVHAAFRDGHRTDVWEGDPVLFGTGAGIIAGDLCLSLSEEMYTAAGLPGLLAPEVVRRHDDFRRDVMVGQYLDIRLQAAPVPAADIAARAEEVLTFKSAKYSVEQPLLLGAAIGGADGGLLEALSAFGLPLGRAFQMRDDELGVFGDPAVTGKPAGDDLRQGKKTVLVGMTLTALAEAGRDDDAAWFSARLGAADLEDAEVDRMAALMRDSGAVAAFEDAIETRMHEARGALEDLRTRADLHADDVELLDFYVRTLTHRTS</sequence>
<dbReference type="Pfam" id="PF00348">
    <property type="entry name" value="polyprenyl_synt"/>
    <property type="match status" value="1"/>
</dbReference>
<keyword evidence="8" id="KW-1185">Reference proteome</keyword>
<dbReference type="PROSITE" id="PS00723">
    <property type="entry name" value="POLYPRENYL_SYNTHASE_1"/>
    <property type="match status" value="1"/>
</dbReference>
<comment type="similarity">
    <text evidence="2 6">Belongs to the FPP/GGPP synthase family.</text>
</comment>
<evidence type="ECO:0000256" key="1">
    <source>
        <dbReference type="ARBA" id="ARBA00001946"/>
    </source>
</evidence>
<accession>A0ABP5ERD9</accession>
<evidence type="ECO:0000256" key="4">
    <source>
        <dbReference type="ARBA" id="ARBA00022723"/>
    </source>
</evidence>
<gene>
    <name evidence="7" type="ORF">GCM10009755_14390</name>
</gene>
<evidence type="ECO:0000256" key="5">
    <source>
        <dbReference type="ARBA" id="ARBA00022842"/>
    </source>
</evidence>
<reference evidence="8" key="1">
    <citation type="journal article" date="2019" name="Int. J. Syst. Evol. Microbiol.">
        <title>The Global Catalogue of Microorganisms (GCM) 10K type strain sequencing project: providing services to taxonomists for standard genome sequencing and annotation.</title>
        <authorList>
            <consortium name="The Broad Institute Genomics Platform"/>
            <consortium name="The Broad Institute Genome Sequencing Center for Infectious Disease"/>
            <person name="Wu L."/>
            <person name="Ma J."/>
        </authorList>
    </citation>
    <scope>NUCLEOTIDE SEQUENCE [LARGE SCALE GENOMIC DNA]</scope>
    <source>
        <strain evidence="8">JCM 14546</strain>
    </source>
</reference>
<dbReference type="CDD" id="cd00685">
    <property type="entry name" value="Trans_IPPS_HT"/>
    <property type="match status" value="1"/>
</dbReference>
<keyword evidence="5" id="KW-0460">Magnesium</keyword>
<dbReference type="Proteomes" id="UP001500755">
    <property type="component" value="Unassembled WGS sequence"/>
</dbReference>
<dbReference type="PANTHER" id="PTHR12001:SF85">
    <property type="entry name" value="SHORT CHAIN ISOPRENYL DIPHOSPHATE SYNTHASE"/>
    <property type="match status" value="1"/>
</dbReference>
<name>A0ABP5ERD9_9MICO</name>
<dbReference type="SUPFAM" id="SSF48576">
    <property type="entry name" value="Terpenoid synthases"/>
    <property type="match status" value="1"/>
</dbReference>
<dbReference type="PANTHER" id="PTHR12001">
    <property type="entry name" value="GERANYLGERANYL PYROPHOSPHATE SYNTHASE"/>
    <property type="match status" value="1"/>
</dbReference>
<dbReference type="InterPro" id="IPR008949">
    <property type="entry name" value="Isoprenoid_synthase_dom_sf"/>
</dbReference>
<dbReference type="RefSeq" id="WP_344308318.1">
    <property type="nucleotide sequence ID" value="NZ_BAAANO010000013.1"/>
</dbReference>
<dbReference type="Gene3D" id="1.10.600.10">
    <property type="entry name" value="Farnesyl Diphosphate Synthase"/>
    <property type="match status" value="1"/>
</dbReference>
<proteinExistence type="inferred from homology"/>